<dbReference type="FunFam" id="1.10.10.10:FF:000214">
    <property type="entry name" value="Methylated-DNA--protein-cysteine methyltransferase"/>
    <property type="match status" value="1"/>
</dbReference>
<comment type="function">
    <text evidence="9">Involved in the cellular defense against the biological effects of O6-methylguanine (O6-MeG) and O4-methylthymine (O4-MeT) in DNA. Repairs the methylated nucleobase in DNA by stoichiometrically transferring the methyl group to a cysteine residue in the enzyme. This is a suicide reaction: the enzyme is irreversibly inactivated.</text>
</comment>
<comment type="subcellular location">
    <subcellularLocation>
        <location evidence="9">Cytoplasm</location>
    </subcellularLocation>
</comment>
<dbReference type="NCBIfam" id="TIGR00589">
    <property type="entry name" value="ogt"/>
    <property type="match status" value="1"/>
</dbReference>
<keyword evidence="3 9" id="KW-0963">Cytoplasm</keyword>
<sequence length="166" mass="18277">MNTIYQASIETQLGTVTIDSDGEAITRVAFGQPNLNTARECNVLNEAVQQLSDYFAGHREHFKLPLRPQGTEFQRKVWRSLEAIPYGKLVSYGDIANTIGNPKGVRAVGMANSKNPIGIIIPCHRVIGVNRTLTGYAGGLDKKEKLLRLEGCWPPQFAMNFGNSDT</sequence>
<dbReference type="PROSITE" id="PS00374">
    <property type="entry name" value="MGMT"/>
    <property type="match status" value="1"/>
</dbReference>
<dbReference type="SUPFAM" id="SSF53155">
    <property type="entry name" value="Methylated DNA-protein cysteine methyltransferase domain"/>
    <property type="match status" value="1"/>
</dbReference>
<dbReference type="InterPro" id="IPR023546">
    <property type="entry name" value="MGMT"/>
</dbReference>
<name>A0A6S6WPQ9_9GAMM</name>
<dbReference type="GO" id="GO:0006307">
    <property type="term" value="P:DNA alkylation repair"/>
    <property type="evidence" value="ECO:0007669"/>
    <property type="project" value="UniProtKB-UniRule"/>
</dbReference>
<dbReference type="GO" id="GO:0005737">
    <property type="term" value="C:cytoplasm"/>
    <property type="evidence" value="ECO:0007669"/>
    <property type="project" value="UniProtKB-SubCell"/>
</dbReference>
<evidence type="ECO:0000256" key="9">
    <source>
        <dbReference type="HAMAP-Rule" id="MF_00772"/>
    </source>
</evidence>
<accession>A0A6S6WPQ9</accession>
<evidence type="ECO:0000313" key="12">
    <source>
        <dbReference type="EMBL" id="CAB0151726.1"/>
    </source>
</evidence>
<dbReference type="PANTHER" id="PTHR10815:SF5">
    <property type="entry name" value="METHYLATED-DNA--PROTEIN-CYSTEINE METHYLTRANSFERASE"/>
    <property type="match status" value="1"/>
</dbReference>
<dbReference type="CDD" id="cd06445">
    <property type="entry name" value="ATase"/>
    <property type="match status" value="1"/>
</dbReference>
<dbReference type="InterPro" id="IPR036388">
    <property type="entry name" value="WH-like_DNA-bd_sf"/>
</dbReference>
<dbReference type="EC" id="2.1.1.63" evidence="9"/>
<feature type="domain" description="Methylguanine DNA methyltransferase ribonuclease-like" evidence="11">
    <location>
        <begin position="4"/>
        <end position="68"/>
    </location>
</feature>
<keyword evidence="5 9" id="KW-0808">Transferase</keyword>
<organism evidence="12 13">
    <name type="scientific">Pseudidiomarina piscicola</name>
    <dbReference type="NCBI Taxonomy" id="2614830"/>
    <lineage>
        <taxon>Bacteria</taxon>
        <taxon>Pseudomonadati</taxon>
        <taxon>Pseudomonadota</taxon>
        <taxon>Gammaproteobacteria</taxon>
        <taxon>Alteromonadales</taxon>
        <taxon>Idiomarinaceae</taxon>
        <taxon>Pseudidiomarina</taxon>
    </lineage>
</organism>
<dbReference type="Gene3D" id="3.30.160.70">
    <property type="entry name" value="Methylated DNA-protein cysteine methyltransferase domain"/>
    <property type="match status" value="1"/>
</dbReference>
<keyword evidence="13" id="KW-1185">Reference proteome</keyword>
<keyword evidence="4 9" id="KW-0489">Methyltransferase</keyword>
<dbReference type="SUPFAM" id="SSF46767">
    <property type="entry name" value="Methylated DNA-protein cysteine methyltransferase, C-terminal domain"/>
    <property type="match status" value="1"/>
</dbReference>
<dbReference type="AlphaFoldDB" id="A0A6S6WPQ9"/>
<feature type="active site" description="Nucleophile; methyl group acceptor" evidence="9">
    <location>
        <position position="123"/>
    </location>
</feature>
<dbReference type="InterPro" id="IPR014048">
    <property type="entry name" value="MethylDNA_cys_MeTrfase_DNA-bd"/>
</dbReference>
<keyword evidence="6 9" id="KW-0227">DNA damage</keyword>
<keyword evidence="7 9" id="KW-0234">DNA repair</keyword>
<dbReference type="InterPro" id="IPR036217">
    <property type="entry name" value="MethylDNA_cys_MeTrfase_DNAb"/>
</dbReference>
<evidence type="ECO:0000256" key="1">
    <source>
        <dbReference type="ARBA" id="ARBA00001286"/>
    </source>
</evidence>
<reference evidence="12 13" key="1">
    <citation type="submission" date="2020-02" db="EMBL/GenBank/DDBJ databases">
        <authorList>
            <person name="Rodrigo-Torres L."/>
            <person name="Arahal R. D."/>
            <person name="Lucena T."/>
        </authorList>
    </citation>
    <scope>NUCLEOTIDE SEQUENCE [LARGE SCALE GENOMIC DNA]</scope>
    <source>
        <strain evidence="12 13">CECT 9734</strain>
    </source>
</reference>
<dbReference type="Pfam" id="PF02870">
    <property type="entry name" value="Methyltransf_1N"/>
    <property type="match status" value="1"/>
</dbReference>
<comment type="catalytic activity">
    <reaction evidence="8 9">
        <text>a 6-O-methyl-2'-deoxyguanosine in DNA + L-cysteinyl-[protein] = S-methyl-L-cysteinyl-[protein] + a 2'-deoxyguanosine in DNA</text>
        <dbReference type="Rhea" id="RHEA:24000"/>
        <dbReference type="Rhea" id="RHEA-COMP:10131"/>
        <dbReference type="Rhea" id="RHEA-COMP:10132"/>
        <dbReference type="Rhea" id="RHEA-COMP:11367"/>
        <dbReference type="Rhea" id="RHEA-COMP:11368"/>
        <dbReference type="ChEBI" id="CHEBI:29950"/>
        <dbReference type="ChEBI" id="CHEBI:82612"/>
        <dbReference type="ChEBI" id="CHEBI:85445"/>
        <dbReference type="ChEBI" id="CHEBI:85448"/>
        <dbReference type="EC" id="2.1.1.63"/>
    </reaction>
</comment>
<dbReference type="HAMAP" id="MF_00772">
    <property type="entry name" value="OGT"/>
    <property type="match status" value="1"/>
</dbReference>
<dbReference type="RefSeq" id="WP_173921090.1">
    <property type="nucleotide sequence ID" value="NZ_CADCXY010000006.1"/>
</dbReference>
<evidence type="ECO:0000313" key="13">
    <source>
        <dbReference type="Proteomes" id="UP000481517"/>
    </source>
</evidence>
<evidence type="ECO:0000256" key="7">
    <source>
        <dbReference type="ARBA" id="ARBA00023204"/>
    </source>
</evidence>
<dbReference type="Proteomes" id="UP000481517">
    <property type="component" value="Unassembled WGS sequence"/>
</dbReference>
<evidence type="ECO:0000259" key="11">
    <source>
        <dbReference type="Pfam" id="PF02870"/>
    </source>
</evidence>
<protein>
    <recommendedName>
        <fullName evidence="9">Methylated-DNA--protein-cysteine methyltransferase</fullName>
        <ecNumber evidence="9">2.1.1.63</ecNumber>
    </recommendedName>
    <alternativeName>
        <fullName evidence="9">6-O-methylguanine-DNA methyltransferase</fullName>
        <shortName evidence="9">MGMT</shortName>
    </alternativeName>
    <alternativeName>
        <fullName evidence="9">O-6-methylguanine-DNA-alkyltransferase</fullName>
    </alternativeName>
</protein>
<comment type="similarity">
    <text evidence="2 9">Belongs to the MGMT family.</text>
</comment>
<dbReference type="InterPro" id="IPR001497">
    <property type="entry name" value="MethylDNA_cys_MeTrfase_AS"/>
</dbReference>
<feature type="domain" description="Methylated-DNA-[protein]-cysteine S-methyltransferase DNA binding" evidence="10">
    <location>
        <begin position="72"/>
        <end position="151"/>
    </location>
</feature>
<dbReference type="Pfam" id="PF01035">
    <property type="entry name" value="DNA_binding_1"/>
    <property type="match status" value="1"/>
</dbReference>
<dbReference type="InterPro" id="IPR008332">
    <property type="entry name" value="MethylG_MeTrfase_N"/>
</dbReference>
<evidence type="ECO:0000259" key="10">
    <source>
        <dbReference type="Pfam" id="PF01035"/>
    </source>
</evidence>
<evidence type="ECO:0000256" key="6">
    <source>
        <dbReference type="ARBA" id="ARBA00022763"/>
    </source>
</evidence>
<evidence type="ECO:0000256" key="4">
    <source>
        <dbReference type="ARBA" id="ARBA00022603"/>
    </source>
</evidence>
<dbReference type="PANTHER" id="PTHR10815">
    <property type="entry name" value="METHYLATED-DNA--PROTEIN-CYSTEINE METHYLTRANSFERASE"/>
    <property type="match status" value="1"/>
</dbReference>
<dbReference type="EMBL" id="CADCXY010000006">
    <property type="protein sequence ID" value="CAB0151726.1"/>
    <property type="molecule type" value="Genomic_DNA"/>
</dbReference>
<comment type="miscellaneous">
    <text evidence="9">This enzyme catalyzes only one turnover and therefore is not strictly catalytic. According to one definition, an enzyme is a biocatalyst that acts repeatedly and over many reaction cycles.</text>
</comment>
<comment type="catalytic activity">
    <reaction evidence="1 9">
        <text>a 4-O-methyl-thymidine in DNA + L-cysteinyl-[protein] = a thymidine in DNA + S-methyl-L-cysteinyl-[protein]</text>
        <dbReference type="Rhea" id="RHEA:53428"/>
        <dbReference type="Rhea" id="RHEA-COMP:10131"/>
        <dbReference type="Rhea" id="RHEA-COMP:10132"/>
        <dbReference type="Rhea" id="RHEA-COMP:13555"/>
        <dbReference type="Rhea" id="RHEA-COMP:13556"/>
        <dbReference type="ChEBI" id="CHEBI:29950"/>
        <dbReference type="ChEBI" id="CHEBI:82612"/>
        <dbReference type="ChEBI" id="CHEBI:137386"/>
        <dbReference type="ChEBI" id="CHEBI:137387"/>
        <dbReference type="EC" id="2.1.1.63"/>
    </reaction>
</comment>
<dbReference type="GO" id="GO:0032259">
    <property type="term" value="P:methylation"/>
    <property type="evidence" value="ECO:0007669"/>
    <property type="project" value="UniProtKB-KW"/>
</dbReference>
<dbReference type="GO" id="GO:0003908">
    <property type="term" value="F:methylated-DNA-[protein]-cysteine S-methyltransferase activity"/>
    <property type="evidence" value="ECO:0007669"/>
    <property type="project" value="UniProtKB-UniRule"/>
</dbReference>
<evidence type="ECO:0000256" key="3">
    <source>
        <dbReference type="ARBA" id="ARBA00022490"/>
    </source>
</evidence>
<dbReference type="InterPro" id="IPR036631">
    <property type="entry name" value="MGMT_N_sf"/>
</dbReference>
<gene>
    <name evidence="12" type="primary">ogt</name>
    <name evidence="12" type="ORF">PSI9734_02094</name>
</gene>
<dbReference type="Gene3D" id="1.10.10.10">
    <property type="entry name" value="Winged helix-like DNA-binding domain superfamily/Winged helix DNA-binding domain"/>
    <property type="match status" value="1"/>
</dbReference>
<proteinExistence type="inferred from homology"/>
<evidence type="ECO:0000256" key="5">
    <source>
        <dbReference type="ARBA" id="ARBA00022679"/>
    </source>
</evidence>
<evidence type="ECO:0000256" key="2">
    <source>
        <dbReference type="ARBA" id="ARBA00008711"/>
    </source>
</evidence>
<evidence type="ECO:0000256" key="8">
    <source>
        <dbReference type="ARBA" id="ARBA00049348"/>
    </source>
</evidence>